<dbReference type="RefSeq" id="WP_226541859.1">
    <property type="nucleotide sequence ID" value="NZ_CP129013.1"/>
</dbReference>
<keyword evidence="2" id="KW-1185">Reference proteome</keyword>
<protein>
    <submittedName>
        <fullName evidence="1">Uncharacterized protein</fullName>
    </submittedName>
</protein>
<sequence>MYNVEGQDIEKDAYFIIRSLQELADESLKAHLSGMVYVLVRRFLSSEGEQKIWEVMSRMSIVEKEFKKLYEQGENKGISKVRENIFKQLVEAIKEGETQSGINRLIKSGEFTEDEVKEAYRQAGEA</sequence>
<organism evidence="1 2">
    <name type="scientific">Bacillus carboniphilus</name>
    <dbReference type="NCBI Taxonomy" id="86663"/>
    <lineage>
        <taxon>Bacteria</taxon>
        <taxon>Bacillati</taxon>
        <taxon>Bacillota</taxon>
        <taxon>Bacilli</taxon>
        <taxon>Bacillales</taxon>
        <taxon>Bacillaceae</taxon>
        <taxon>Bacillus</taxon>
    </lineage>
</organism>
<dbReference type="Proteomes" id="UP001197974">
    <property type="component" value="Chromosome"/>
</dbReference>
<evidence type="ECO:0000313" key="2">
    <source>
        <dbReference type="Proteomes" id="UP001197974"/>
    </source>
</evidence>
<name>A0ABY9JQ67_9BACI</name>
<gene>
    <name evidence="1" type="ORF">LC087_11670</name>
</gene>
<reference evidence="1 2" key="1">
    <citation type="submission" date="2023-06" db="EMBL/GenBank/DDBJ databases">
        <title>Five Gram-positive bacteria isolated from mangrove sediments in Shenzhen, Guangdong, China.</title>
        <authorList>
            <person name="Yu S."/>
            <person name="Zheng W."/>
            <person name="Huang Y."/>
        </authorList>
    </citation>
    <scope>NUCLEOTIDE SEQUENCE [LARGE SCALE GENOMIC DNA]</scope>
    <source>
        <strain evidence="1 2">SaN35-3</strain>
    </source>
</reference>
<proteinExistence type="predicted"/>
<evidence type="ECO:0000313" key="1">
    <source>
        <dbReference type="EMBL" id="WLR41545.1"/>
    </source>
</evidence>
<accession>A0ABY9JQ67</accession>
<dbReference type="EMBL" id="CP129013">
    <property type="protein sequence ID" value="WLR41545.1"/>
    <property type="molecule type" value="Genomic_DNA"/>
</dbReference>